<reference evidence="2" key="1">
    <citation type="submission" date="2025-08" db="UniProtKB">
        <authorList>
            <consortium name="RefSeq"/>
        </authorList>
    </citation>
    <scope>IDENTIFICATION</scope>
    <source>
        <tissue evidence="2">Gonad</tissue>
    </source>
</reference>
<name>A0A6P5AVE1_BRABE</name>
<keyword evidence="1" id="KW-1185">Reference proteome</keyword>
<sequence length="123" mass="13519">MMDAISSRLMILTGAFIQNGNGGSGSVIKLGSSRLIDMDNPPNSRIFIVCSKNHTEAELKYAFEKFGDMEDIWLVKDKTDSPQTVYIWAAYGGFGVTHFPHVKPGVIALMWLDTPTAPINIQA</sequence>
<dbReference type="RefSeq" id="XP_019645936.1">
    <property type="nucleotide sequence ID" value="XM_019790377.1"/>
</dbReference>
<dbReference type="Proteomes" id="UP000515135">
    <property type="component" value="Unplaced"/>
</dbReference>
<accession>A0A6P5AVE1</accession>
<organism evidence="1 2">
    <name type="scientific">Branchiostoma belcheri</name>
    <name type="common">Amphioxus</name>
    <dbReference type="NCBI Taxonomy" id="7741"/>
    <lineage>
        <taxon>Eukaryota</taxon>
        <taxon>Metazoa</taxon>
        <taxon>Chordata</taxon>
        <taxon>Cephalochordata</taxon>
        <taxon>Leptocardii</taxon>
        <taxon>Amphioxiformes</taxon>
        <taxon>Branchiostomatidae</taxon>
        <taxon>Branchiostoma</taxon>
    </lineage>
</organism>
<dbReference type="GeneID" id="109486540"/>
<proteinExistence type="predicted"/>
<protein>
    <submittedName>
        <fullName evidence="2">Uncharacterized protein LOC109486540</fullName>
    </submittedName>
</protein>
<gene>
    <name evidence="2" type="primary">LOC109486540</name>
</gene>
<dbReference type="AlphaFoldDB" id="A0A6P5AVE1"/>
<dbReference type="GO" id="GO:0003676">
    <property type="term" value="F:nucleic acid binding"/>
    <property type="evidence" value="ECO:0007669"/>
    <property type="project" value="InterPro"/>
</dbReference>
<dbReference type="KEGG" id="bbel:109486540"/>
<evidence type="ECO:0000313" key="2">
    <source>
        <dbReference type="RefSeq" id="XP_019645936.1"/>
    </source>
</evidence>
<evidence type="ECO:0000313" key="1">
    <source>
        <dbReference type="Proteomes" id="UP000515135"/>
    </source>
</evidence>
<dbReference type="OrthoDB" id="78437at2759"/>
<dbReference type="SUPFAM" id="SSF54928">
    <property type="entry name" value="RNA-binding domain, RBD"/>
    <property type="match status" value="1"/>
</dbReference>
<dbReference type="InterPro" id="IPR035979">
    <property type="entry name" value="RBD_domain_sf"/>
</dbReference>